<accession>A0A0V0H5A2</accession>
<dbReference type="AlphaFoldDB" id="A0A0V0H5A2"/>
<reference evidence="1" key="1">
    <citation type="submission" date="2015-12" db="EMBL/GenBank/DDBJ databases">
        <title>Gene expression during late stages of embryo sac development: a critical building block for successful pollen-pistil interactions.</title>
        <authorList>
            <person name="Liu Y."/>
            <person name="Joly V."/>
            <person name="Sabar M."/>
            <person name="Matton D.P."/>
        </authorList>
    </citation>
    <scope>NUCLEOTIDE SEQUENCE</scope>
</reference>
<dbReference type="EMBL" id="GEDG01025401">
    <property type="protein sequence ID" value="JAP15274.1"/>
    <property type="molecule type" value="Transcribed_RNA"/>
</dbReference>
<sequence>MSYSIPFNQSYIGTSPLYPRIIWKAEEIIIAPCNFFMICFLKFLNCKKFFLFKENWHSTPLFSWKMKRTFIKYICVSSNGRTLEAP</sequence>
<organism evidence="1">
    <name type="scientific">Solanum chacoense</name>
    <name type="common">Chaco potato</name>
    <dbReference type="NCBI Taxonomy" id="4108"/>
    <lineage>
        <taxon>Eukaryota</taxon>
        <taxon>Viridiplantae</taxon>
        <taxon>Streptophyta</taxon>
        <taxon>Embryophyta</taxon>
        <taxon>Tracheophyta</taxon>
        <taxon>Spermatophyta</taxon>
        <taxon>Magnoliopsida</taxon>
        <taxon>eudicotyledons</taxon>
        <taxon>Gunneridae</taxon>
        <taxon>Pentapetalae</taxon>
        <taxon>asterids</taxon>
        <taxon>lamiids</taxon>
        <taxon>Solanales</taxon>
        <taxon>Solanaceae</taxon>
        <taxon>Solanoideae</taxon>
        <taxon>Solaneae</taxon>
        <taxon>Solanum</taxon>
    </lineage>
</organism>
<protein>
    <submittedName>
        <fullName evidence="1">Putative ovule protein</fullName>
    </submittedName>
</protein>
<evidence type="ECO:0000313" key="1">
    <source>
        <dbReference type="EMBL" id="JAP15274.1"/>
    </source>
</evidence>
<feature type="non-terminal residue" evidence="1">
    <location>
        <position position="86"/>
    </location>
</feature>
<proteinExistence type="predicted"/>
<name>A0A0V0H5A2_SOLCH</name>